<keyword evidence="8" id="KW-0496">Mitochondrion</keyword>
<dbReference type="PRINTS" id="PR01873">
    <property type="entry name" value="CYTCOXIDASE4"/>
</dbReference>
<feature type="compositionally biased region" description="Basic residues" evidence="10">
    <location>
        <begin position="269"/>
        <end position="308"/>
    </location>
</feature>
<reference evidence="12" key="1">
    <citation type="submission" date="2017-09" db="EMBL/GenBank/DDBJ databases">
        <title>Contemporary evolution of a Lepidopteran species, Heliothis virescens, in response to modern agricultural practices.</title>
        <authorList>
            <person name="Fritz M.L."/>
            <person name="Deyonke A.M."/>
            <person name="Papanicolaou A."/>
            <person name="Micinski S."/>
            <person name="Westbrook J."/>
            <person name="Gould F."/>
        </authorList>
    </citation>
    <scope>NUCLEOTIDE SEQUENCE [LARGE SCALE GENOMIC DNA]</scope>
    <source>
        <strain evidence="12">HvINT-</strain>
        <tissue evidence="12">Whole body</tissue>
    </source>
</reference>
<evidence type="ECO:0000256" key="9">
    <source>
        <dbReference type="ARBA" id="ARBA00023136"/>
    </source>
</evidence>
<evidence type="ECO:0000256" key="3">
    <source>
        <dbReference type="ARBA" id="ARBA00022692"/>
    </source>
</evidence>
<evidence type="ECO:0008006" key="13">
    <source>
        <dbReference type="Google" id="ProtNLM"/>
    </source>
</evidence>
<feature type="compositionally biased region" description="Low complexity" evidence="10">
    <location>
        <begin position="421"/>
        <end position="430"/>
    </location>
</feature>
<keyword evidence="3 11" id="KW-0812">Transmembrane</keyword>
<proteinExistence type="inferred from homology"/>
<dbReference type="CDD" id="cd00922">
    <property type="entry name" value="Cyt_c_Oxidase_IV"/>
    <property type="match status" value="1"/>
</dbReference>
<dbReference type="FunFam" id="1.10.442.10:FF:000001">
    <property type="entry name" value="Cytochrome c oxidase subunit 4 isoform 1"/>
    <property type="match status" value="1"/>
</dbReference>
<keyword evidence="9 11" id="KW-0472">Membrane</keyword>
<sequence length="495" mass="57226">MSLLSLKTVGVSSPFSIKARQIHNRCRIGNRDWVGFGINGSANYKDDAHFPFPAIRFKENTRDICALREKEKGDWRMLCCEEKKALYRASFCQTFSEFKHPTGQWKAIVGAGLVMTSFTFWAFIFLHYYVLEPLPASLSKHAQKAQLRRMLELRVNPIDGISSLWDYDNDRWKETAQANIGTTKLQRGIPTMNFPLTVSRPATKRITPITIQTAGLSEENTITLPPPAHYHDLRMKAKGIDKSDPFKGFIATVFNGTEKLKHKTESYTKKHNKKSKPNKALRSKGKKRLKNSNKRKKSRHHQRMKKRAITTTPTYYDSSDYYTEEEEEEEEEVTNMIEHKYTNLNKQTSPGERKNTIPIFDDDANINNVRESDDSSSEKNEHGNFKPSKLYLAEIVKKEMKKQNYEIQRAKRDKEEIYSNESGESSYSDDTYSESKDDKGSKSNSNDETEDVTDYDSYSYEDDESNDGRKTKSRNSTRKLLKMLAETDNIYELFS</sequence>
<evidence type="ECO:0000256" key="10">
    <source>
        <dbReference type="SAM" id="MobiDB-lite"/>
    </source>
</evidence>
<evidence type="ECO:0000256" key="11">
    <source>
        <dbReference type="SAM" id="Phobius"/>
    </source>
</evidence>
<feature type="compositionally biased region" description="Acidic residues" evidence="10">
    <location>
        <begin position="447"/>
        <end position="465"/>
    </location>
</feature>
<evidence type="ECO:0000256" key="1">
    <source>
        <dbReference type="ARBA" id="ARBA00004434"/>
    </source>
</evidence>
<evidence type="ECO:0000256" key="4">
    <source>
        <dbReference type="ARBA" id="ARBA00022792"/>
    </source>
</evidence>
<dbReference type="GO" id="GO:0005743">
    <property type="term" value="C:mitochondrial inner membrane"/>
    <property type="evidence" value="ECO:0007669"/>
    <property type="project" value="UniProtKB-SubCell"/>
</dbReference>
<dbReference type="PANTHER" id="PTHR10707">
    <property type="entry name" value="CYTOCHROME C OXIDASE SUBUNIT IV"/>
    <property type="match status" value="1"/>
</dbReference>
<keyword evidence="5" id="KW-0809">Transit peptide</keyword>
<feature type="region of interest" description="Disordered" evidence="10">
    <location>
        <begin position="411"/>
        <end position="480"/>
    </location>
</feature>
<feature type="compositionally biased region" description="Acidic residues" evidence="10">
    <location>
        <begin position="322"/>
        <end position="333"/>
    </location>
</feature>
<dbReference type="GO" id="GO:0016491">
    <property type="term" value="F:oxidoreductase activity"/>
    <property type="evidence" value="ECO:0007669"/>
    <property type="project" value="UniProtKB-KW"/>
</dbReference>
<comment type="caution">
    <text evidence="12">The sequence shown here is derived from an EMBL/GenBank/DDBJ whole genome shotgun (WGS) entry which is preliminary data.</text>
</comment>
<evidence type="ECO:0000256" key="5">
    <source>
        <dbReference type="ARBA" id="ARBA00022946"/>
    </source>
</evidence>
<dbReference type="InterPro" id="IPR013288">
    <property type="entry name" value="Cyt_c_oxidase_su4"/>
</dbReference>
<name>A0A2A4J1T7_HELVI</name>
<feature type="transmembrane region" description="Helical" evidence="11">
    <location>
        <begin position="107"/>
        <end position="130"/>
    </location>
</feature>
<dbReference type="SUPFAM" id="SSF81406">
    <property type="entry name" value="Mitochondrial cytochrome c oxidase subunit IV"/>
    <property type="match status" value="1"/>
</dbReference>
<dbReference type="GO" id="GO:0045277">
    <property type="term" value="C:respiratory chain complex IV"/>
    <property type="evidence" value="ECO:0007669"/>
    <property type="project" value="InterPro"/>
</dbReference>
<feature type="compositionally biased region" description="Basic residues" evidence="10">
    <location>
        <begin position="471"/>
        <end position="480"/>
    </location>
</feature>
<dbReference type="STRING" id="7102.A0A2A4J1T7"/>
<evidence type="ECO:0000256" key="6">
    <source>
        <dbReference type="ARBA" id="ARBA00022989"/>
    </source>
</evidence>
<comment type="similarity">
    <text evidence="2">Belongs to the cytochrome c oxidase IV family.</text>
</comment>
<evidence type="ECO:0000256" key="7">
    <source>
        <dbReference type="ARBA" id="ARBA00023002"/>
    </source>
</evidence>
<gene>
    <name evidence="12" type="ORF">B5V51_9246</name>
</gene>
<dbReference type="AlphaFoldDB" id="A0A2A4J1T7"/>
<dbReference type="GO" id="GO:0006123">
    <property type="term" value="P:mitochondrial electron transport, cytochrome c to oxygen"/>
    <property type="evidence" value="ECO:0007669"/>
    <property type="project" value="InterPro"/>
</dbReference>
<dbReference type="PANTHER" id="PTHR10707:SF10">
    <property type="entry name" value="CYTOCHROME C OXIDASE SUBUNIT 4"/>
    <property type="match status" value="1"/>
</dbReference>
<feature type="region of interest" description="Disordered" evidence="10">
    <location>
        <begin position="261"/>
        <end position="386"/>
    </location>
</feature>
<dbReference type="Gene3D" id="1.10.442.10">
    <property type="entry name" value="Cytochrome c oxidase subunit IV"/>
    <property type="match status" value="1"/>
</dbReference>
<dbReference type="InterPro" id="IPR004203">
    <property type="entry name" value="Cyt_c_oxidase_su4_fam"/>
</dbReference>
<protein>
    <recommendedName>
        <fullName evidence="13">Cytochrome c oxidase subunit 4</fullName>
    </recommendedName>
</protein>
<accession>A0A2A4J1T7</accession>
<dbReference type="InterPro" id="IPR036639">
    <property type="entry name" value="Cyt_c_oxidase_su4_sf"/>
</dbReference>
<keyword evidence="6 11" id="KW-1133">Transmembrane helix</keyword>
<feature type="compositionally biased region" description="Basic and acidic residues" evidence="10">
    <location>
        <begin position="370"/>
        <end position="384"/>
    </location>
</feature>
<feature type="compositionally biased region" description="Low complexity" evidence="10">
    <location>
        <begin position="310"/>
        <end position="321"/>
    </location>
</feature>
<evidence type="ECO:0000313" key="12">
    <source>
        <dbReference type="EMBL" id="PCG65410.1"/>
    </source>
</evidence>
<organism evidence="12">
    <name type="scientific">Heliothis virescens</name>
    <name type="common">Tobacco budworm moth</name>
    <dbReference type="NCBI Taxonomy" id="7102"/>
    <lineage>
        <taxon>Eukaryota</taxon>
        <taxon>Metazoa</taxon>
        <taxon>Ecdysozoa</taxon>
        <taxon>Arthropoda</taxon>
        <taxon>Hexapoda</taxon>
        <taxon>Insecta</taxon>
        <taxon>Pterygota</taxon>
        <taxon>Neoptera</taxon>
        <taxon>Endopterygota</taxon>
        <taxon>Lepidoptera</taxon>
        <taxon>Glossata</taxon>
        <taxon>Ditrysia</taxon>
        <taxon>Noctuoidea</taxon>
        <taxon>Noctuidae</taxon>
        <taxon>Heliothinae</taxon>
        <taxon>Heliothis</taxon>
    </lineage>
</organism>
<evidence type="ECO:0000256" key="8">
    <source>
        <dbReference type="ARBA" id="ARBA00023128"/>
    </source>
</evidence>
<keyword evidence="4" id="KW-0999">Mitochondrion inner membrane</keyword>
<dbReference type="EMBL" id="NWSH01004166">
    <property type="protein sequence ID" value="PCG65410.1"/>
    <property type="molecule type" value="Genomic_DNA"/>
</dbReference>
<keyword evidence="7" id="KW-0560">Oxidoreductase</keyword>
<comment type="subcellular location">
    <subcellularLocation>
        <location evidence="1">Mitochondrion inner membrane</location>
        <topology evidence="1">Single-pass membrane protein</topology>
    </subcellularLocation>
</comment>
<dbReference type="UniPathway" id="UPA00705"/>
<dbReference type="Pfam" id="PF02936">
    <property type="entry name" value="COX4"/>
    <property type="match status" value="1"/>
</dbReference>
<evidence type="ECO:0000256" key="2">
    <source>
        <dbReference type="ARBA" id="ARBA00008135"/>
    </source>
</evidence>